<accession>J3LB99</accession>
<evidence type="ECO:0000313" key="2">
    <source>
        <dbReference type="Proteomes" id="UP000006038"/>
    </source>
</evidence>
<dbReference type="EnsemblPlants" id="OB02G19160.1">
    <property type="protein sequence ID" value="OB02G19160.1"/>
    <property type="gene ID" value="OB02G19160"/>
</dbReference>
<evidence type="ECO:0000313" key="1">
    <source>
        <dbReference type="EnsemblPlants" id="OB02G19160.1"/>
    </source>
</evidence>
<sequence>MIQQCSHLAGHLIFSPLGDHGLSALGGMVREACPTEDLVMVGTAGRENFGVCMGGSHVYYLTTNYSKIRYTCMIVCILHKVQAPIFYICLY</sequence>
<keyword evidence="2" id="KW-1185">Reference proteome</keyword>
<name>J3LB99_ORYBR</name>
<organism evidence="1">
    <name type="scientific">Oryza brachyantha</name>
    <name type="common">malo sina</name>
    <dbReference type="NCBI Taxonomy" id="4533"/>
    <lineage>
        <taxon>Eukaryota</taxon>
        <taxon>Viridiplantae</taxon>
        <taxon>Streptophyta</taxon>
        <taxon>Embryophyta</taxon>
        <taxon>Tracheophyta</taxon>
        <taxon>Spermatophyta</taxon>
        <taxon>Magnoliopsida</taxon>
        <taxon>Liliopsida</taxon>
        <taxon>Poales</taxon>
        <taxon>Poaceae</taxon>
        <taxon>BOP clade</taxon>
        <taxon>Oryzoideae</taxon>
        <taxon>Oryzeae</taxon>
        <taxon>Oryzinae</taxon>
        <taxon>Oryza</taxon>
    </lineage>
</organism>
<dbReference type="Proteomes" id="UP000006038">
    <property type="component" value="Unassembled WGS sequence"/>
</dbReference>
<proteinExistence type="predicted"/>
<dbReference type="AlphaFoldDB" id="J3LB99"/>
<dbReference type="Gramene" id="OB02G19160.1">
    <property type="protein sequence ID" value="OB02G19160.1"/>
    <property type="gene ID" value="OB02G19160"/>
</dbReference>
<protein>
    <submittedName>
        <fullName evidence="1">Uncharacterized protein</fullName>
    </submittedName>
</protein>
<reference evidence="1" key="1">
    <citation type="submission" date="2013-04" db="UniProtKB">
        <authorList>
            <consortium name="EnsemblPlants"/>
        </authorList>
    </citation>
    <scope>IDENTIFICATION</scope>
</reference>
<dbReference type="HOGENOM" id="CLU_2430595_0_0_1"/>